<keyword evidence="6 10" id="KW-1133">Transmembrane helix</keyword>
<dbReference type="Proteomes" id="UP000422572">
    <property type="component" value="Chromosome"/>
</dbReference>
<proteinExistence type="inferred from homology"/>
<evidence type="ECO:0000256" key="4">
    <source>
        <dbReference type="ARBA" id="ARBA00022475"/>
    </source>
</evidence>
<keyword evidence="3" id="KW-0813">Transport</keyword>
<dbReference type="GO" id="GO:0022857">
    <property type="term" value="F:transmembrane transporter activity"/>
    <property type="evidence" value="ECO:0007669"/>
    <property type="project" value="InterPro"/>
</dbReference>
<dbReference type="OrthoDB" id="9781469at2"/>
<dbReference type="GO" id="GO:0046677">
    <property type="term" value="P:response to antibiotic"/>
    <property type="evidence" value="ECO:0007669"/>
    <property type="project" value="UniProtKB-KW"/>
</dbReference>
<evidence type="ECO:0000256" key="7">
    <source>
        <dbReference type="ARBA" id="ARBA00023136"/>
    </source>
</evidence>
<feature type="transmembrane region" description="Helical" evidence="10">
    <location>
        <begin position="451"/>
        <end position="473"/>
    </location>
</feature>
<dbReference type="Pfam" id="PF07690">
    <property type="entry name" value="MFS_1"/>
    <property type="match status" value="1"/>
</dbReference>
<dbReference type="Gene3D" id="1.20.1720.10">
    <property type="entry name" value="Multidrug resistance protein D"/>
    <property type="match status" value="1"/>
</dbReference>
<dbReference type="Gene3D" id="1.20.1250.20">
    <property type="entry name" value="MFS general substrate transporter like domains"/>
    <property type="match status" value="1"/>
</dbReference>
<dbReference type="GO" id="GO:0005886">
    <property type="term" value="C:plasma membrane"/>
    <property type="evidence" value="ECO:0007669"/>
    <property type="project" value="UniProtKB-SubCell"/>
</dbReference>
<keyword evidence="8" id="KW-0046">Antibiotic resistance</keyword>
<dbReference type="InterPro" id="IPR020846">
    <property type="entry name" value="MFS_dom"/>
</dbReference>
<feature type="transmembrane region" description="Helical" evidence="10">
    <location>
        <begin position="276"/>
        <end position="295"/>
    </location>
</feature>
<accession>A0A6I6FWN5</accession>
<keyword evidence="5 10" id="KW-0812">Transmembrane</keyword>
<protein>
    <submittedName>
        <fullName evidence="12">DHA2 family efflux MFS transporter permease subunit</fullName>
    </submittedName>
</protein>
<feature type="transmembrane region" description="Helical" evidence="10">
    <location>
        <begin position="185"/>
        <end position="206"/>
    </location>
</feature>
<dbReference type="NCBIfam" id="TIGR00711">
    <property type="entry name" value="efflux_EmrB"/>
    <property type="match status" value="1"/>
</dbReference>
<keyword evidence="4" id="KW-1003">Cell membrane</keyword>
<reference evidence="12 13" key="1">
    <citation type="submission" date="2018-12" db="EMBL/GenBank/DDBJ databases">
        <title>Complete genome sequence of Streptomyces ficellus NRRL8067, the producer of ficellomycin, feldamycin and nojirimycin.</title>
        <authorList>
            <person name="Zhang H."/>
            <person name="Yue R."/>
            <person name="Liu Y."/>
            <person name="Li M."/>
            <person name="Mu H."/>
            <person name="Zhang J."/>
        </authorList>
    </citation>
    <scope>NUCLEOTIDE SEQUENCE [LARGE SCALE GENOMIC DNA]</scope>
    <source>
        <strain evidence="12 13">NRRL 8067</strain>
    </source>
</reference>
<dbReference type="InterPro" id="IPR036259">
    <property type="entry name" value="MFS_trans_sf"/>
</dbReference>
<feature type="transmembrane region" description="Helical" evidence="10">
    <location>
        <begin position="95"/>
        <end position="114"/>
    </location>
</feature>
<evidence type="ECO:0000259" key="11">
    <source>
        <dbReference type="PROSITE" id="PS50850"/>
    </source>
</evidence>
<keyword evidence="13" id="KW-1185">Reference proteome</keyword>
<dbReference type="InterPro" id="IPR004638">
    <property type="entry name" value="EmrB-like"/>
</dbReference>
<evidence type="ECO:0000256" key="2">
    <source>
        <dbReference type="ARBA" id="ARBA00008537"/>
    </source>
</evidence>
<evidence type="ECO:0000256" key="8">
    <source>
        <dbReference type="ARBA" id="ARBA00023251"/>
    </source>
</evidence>
<feature type="compositionally biased region" description="Low complexity" evidence="9">
    <location>
        <begin position="507"/>
        <end position="517"/>
    </location>
</feature>
<dbReference type="PROSITE" id="PS50850">
    <property type="entry name" value="MFS"/>
    <property type="match status" value="1"/>
</dbReference>
<feature type="transmembrane region" description="Helical" evidence="10">
    <location>
        <begin position="479"/>
        <end position="498"/>
    </location>
</feature>
<feature type="transmembrane region" description="Helical" evidence="10">
    <location>
        <begin position="408"/>
        <end position="430"/>
    </location>
</feature>
<evidence type="ECO:0000313" key="12">
    <source>
        <dbReference type="EMBL" id="QGV82356.1"/>
    </source>
</evidence>
<feature type="transmembrane region" description="Helical" evidence="10">
    <location>
        <begin position="55"/>
        <end position="75"/>
    </location>
</feature>
<evidence type="ECO:0000256" key="9">
    <source>
        <dbReference type="SAM" id="MobiDB-lite"/>
    </source>
</evidence>
<feature type="transmembrane region" description="Helical" evidence="10">
    <location>
        <begin position="156"/>
        <end position="173"/>
    </location>
</feature>
<feature type="transmembrane region" description="Helical" evidence="10">
    <location>
        <begin position="252"/>
        <end position="270"/>
    </location>
</feature>
<dbReference type="InterPro" id="IPR011701">
    <property type="entry name" value="MFS"/>
</dbReference>
<dbReference type="AlphaFoldDB" id="A0A6I6FWN5"/>
<dbReference type="SUPFAM" id="SSF103473">
    <property type="entry name" value="MFS general substrate transporter"/>
    <property type="match status" value="1"/>
</dbReference>
<comment type="similarity">
    <text evidence="2">Belongs to the major facilitator superfamily. EmrB family.</text>
</comment>
<feature type="region of interest" description="Disordered" evidence="9">
    <location>
        <begin position="507"/>
        <end position="526"/>
    </location>
</feature>
<evidence type="ECO:0000256" key="6">
    <source>
        <dbReference type="ARBA" id="ARBA00022989"/>
    </source>
</evidence>
<dbReference type="CDD" id="cd17321">
    <property type="entry name" value="MFS_MMR_MDR_like"/>
    <property type="match status" value="1"/>
</dbReference>
<feature type="transmembrane region" description="Helical" evidence="10">
    <location>
        <begin position="316"/>
        <end position="339"/>
    </location>
</feature>
<evidence type="ECO:0000256" key="3">
    <source>
        <dbReference type="ARBA" id="ARBA00022448"/>
    </source>
</evidence>
<evidence type="ECO:0000256" key="1">
    <source>
        <dbReference type="ARBA" id="ARBA00004651"/>
    </source>
</evidence>
<dbReference type="EMBL" id="CP034279">
    <property type="protein sequence ID" value="QGV82356.1"/>
    <property type="molecule type" value="Genomic_DNA"/>
</dbReference>
<comment type="subcellular location">
    <subcellularLocation>
        <location evidence="1">Cell membrane</location>
        <topology evidence="1">Multi-pass membrane protein</topology>
    </subcellularLocation>
</comment>
<evidence type="ECO:0000256" key="5">
    <source>
        <dbReference type="ARBA" id="ARBA00022692"/>
    </source>
</evidence>
<gene>
    <name evidence="12" type="ORF">EIZ62_31960</name>
</gene>
<feature type="transmembrane region" description="Helical" evidence="10">
    <location>
        <begin position="212"/>
        <end position="232"/>
    </location>
</feature>
<feature type="transmembrane region" description="Helical" evidence="10">
    <location>
        <begin position="126"/>
        <end position="150"/>
    </location>
</feature>
<feature type="domain" description="Major facilitator superfamily (MFS) profile" evidence="11">
    <location>
        <begin position="57"/>
        <end position="503"/>
    </location>
</feature>
<keyword evidence="7 10" id="KW-0472">Membrane</keyword>
<sequence length="526" mass="54037">MICVHSRCSLAGEQSIRVSGAPPDSRPLICPHRPPAGAQRRKLVSHTQHPASRPWLTLLASCLGFVVVILDVSVVNVATKALAADFGGSLSGLEWVINGYTLTFAAFLLTAGAMDDRYDPRQIFMWGFGLFAVTSLACGAAPSLVTLIVARVLQGIGAAMIVPSSLSIVNTNFPDSAGRTRAVSLWAAAGGVALALGPVVGGVLVDSLGWRSIFYVNVPIAAVGILLVRAYALPAPARDASVRRSLDLPGQLLAVIGLGALTGAIVEANAQGWTSTLVLTCVSVFLVSLAGFIAVERRSSDPMLPLHLFSRKAFSSTSLIGVLLNFSFYGLIFVFSLFFQQVWAYSPVGAGLAFLPMTAAIMVANLACGALVKHYGARAVLTAGNTLAAVGFLATVPAPDSGAYANMVVQFIVAGFGIGLVVPSMTNAMLGSVDPANAGIASGVLNASRQLGGLIGVAVMGLLVGQASSGHFLPGLRAALVWAVVALVINGVLSAVGIRRPAEAAATAPAAATPGTRHTPRAVDAR</sequence>
<organism evidence="12 13">
    <name type="scientific">Streptomyces ficellus</name>
    <dbReference type="NCBI Taxonomy" id="1977088"/>
    <lineage>
        <taxon>Bacteria</taxon>
        <taxon>Bacillati</taxon>
        <taxon>Actinomycetota</taxon>
        <taxon>Actinomycetes</taxon>
        <taxon>Kitasatosporales</taxon>
        <taxon>Streptomycetaceae</taxon>
        <taxon>Streptomyces</taxon>
    </lineage>
</organism>
<feature type="transmembrane region" description="Helical" evidence="10">
    <location>
        <begin position="379"/>
        <end position="396"/>
    </location>
</feature>
<dbReference type="PANTHER" id="PTHR42718:SF9">
    <property type="entry name" value="MAJOR FACILITATOR SUPERFAMILY MULTIDRUG TRANSPORTER MFSC"/>
    <property type="match status" value="1"/>
</dbReference>
<dbReference type="PANTHER" id="PTHR42718">
    <property type="entry name" value="MAJOR FACILITATOR SUPERFAMILY MULTIDRUG TRANSPORTER MFSC"/>
    <property type="match status" value="1"/>
</dbReference>
<evidence type="ECO:0000313" key="13">
    <source>
        <dbReference type="Proteomes" id="UP000422572"/>
    </source>
</evidence>
<dbReference type="KEGG" id="sfic:EIZ62_31960"/>
<feature type="transmembrane region" description="Helical" evidence="10">
    <location>
        <begin position="351"/>
        <end position="372"/>
    </location>
</feature>
<evidence type="ECO:0000256" key="10">
    <source>
        <dbReference type="SAM" id="Phobius"/>
    </source>
</evidence>
<name>A0A6I6FWN5_9ACTN</name>